<evidence type="ECO:0000313" key="3">
    <source>
        <dbReference type="EMBL" id="MFB9886557.1"/>
    </source>
</evidence>
<evidence type="ECO:0000256" key="1">
    <source>
        <dbReference type="ARBA" id="ARBA00008007"/>
    </source>
</evidence>
<dbReference type="InterPro" id="IPR044005">
    <property type="entry name" value="DZR_2"/>
</dbReference>
<dbReference type="Proteomes" id="UP001589628">
    <property type="component" value="Unassembled WGS sequence"/>
</dbReference>
<dbReference type="PANTHER" id="PTHR47505:SF1">
    <property type="entry name" value="DNA UTILIZATION PROTEIN YHGH"/>
    <property type="match status" value="1"/>
</dbReference>
<dbReference type="Pfam" id="PF18912">
    <property type="entry name" value="DZR_2"/>
    <property type="match status" value="1"/>
</dbReference>
<keyword evidence="4" id="KW-1185">Reference proteome</keyword>
<reference evidence="3 4" key="1">
    <citation type="submission" date="2024-09" db="EMBL/GenBank/DDBJ databases">
        <authorList>
            <person name="Sun Q."/>
            <person name="Mori K."/>
        </authorList>
    </citation>
    <scope>NUCLEOTIDE SEQUENCE [LARGE SCALE GENOMIC DNA]</scope>
    <source>
        <strain evidence="3 4">ATCC 51285</strain>
    </source>
</reference>
<dbReference type="SUPFAM" id="SSF53271">
    <property type="entry name" value="PRTase-like"/>
    <property type="match status" value="1"/>
</dbReference>
<evidence type="ECO:0000259" key="2">
    <source>
        <dbReference type="Pfam" id="PF18912"/>
    </source>
</evidence>
<dbReference type="Gene3D" id="3.40.50.2020">
    <property type="match status" value="1"/>
</dbReference>
<name>A0ABV5ZB92_9GAMM</name>
<dbReference type="EMBL" id="JBHLZN010000002">
    <property type="protein sequence ID" value="MFB9886557.1"/>
    <property type="molecule type" value="Genomic_DNA"/>
</dbReference>
<proteinExistence type="inferred from homology"/>
<sequence>MQWKQVYNRSKNILTKSSCPLCGLHHGTPLCSGCLEDLPWNGHSCRSCALPLPRGEQLCGQCLQQPWPFQLSWCGFRYELPLAQLISRFKYQADFHAGKLLVQLLLTAWPHSQPKPAVLLPVPMHTERLRQRGFNHSQWLATQLGQAWQIPVLSDRLQRQRLTPTQQGLSARQRRRNLQQAFLLEGSLPDLPIALVDDVLTTGATAHALARLIHSKQSHANLQLYCLARTPAPAIPA</sequence>
<accession>A0ABV5ZB92</accession>
<dbReference type="RefSeq" id="WP_035460562.1">
    <property type="nucleotide sequence ID" value="NZ_JAUESS010000003.1"/>
</dbReference>
<feature type="domain" description="Double zinc ribbon" evidence="2">
    <location>
        <begin position="18"/>
        <end position="63"/>
    </location>
</feature>
<evidence type="ECO:0000313" key="4">
    <source>
        <dbReference type="Proteomes" id="UP001589628"/>
    </source>
</evidence>
<dbReference type="InterPro" id="IPR000836">
    <property type="entry name" value="PRTase_dom"/>
</dbReference>
<comment type="caution">
    <text evidence="3">The sequence shown here is derived from an EMBL/GenBank/DDBJ whole genome shotgun (WGS) entry which is preliminary data.</text>
</comment>
<dbReference type="PANTHER" id="PTHR47505">
    <property type="entry name" value="DNA UTILIZATION PROTEIN YHGH"/>
    <property type="match status" value="1"/>
</dbReference>
<comment type="similarity">
    <text evidence="1">Belongs to the ComF/GntX family.</text>
</comment>
<protein>
    <submittedName>
        <fullName evidence="3">ComF family protein</fullName>
    </submittedName>
</protein>
<organism evidence="3 4">
    <name type="scientific">Balneatrix alpica</name>
    <dbReference type="NCBI Taxonomy" id="75684"/>
    <lineage>
        <taxon>Bacteria</taxon>
        <taxon>Pseudomonadati</taxon>
        <taxon>Pseudomonadota</taxon>
        <taxon>Gammaproteobacteria</taxon>
        <taxon>Oceanospirillales</taxon>
        <taxon>Balneatrichaceae</taxon>
        <taxon>Balneatrix</taxon>
    </lineage>
</organism>
<gene>
    <name evidence="3" type="ORF">ACFFLH_09055</name>
</gene>
<dbReference type="InterPro" id="IPR051910">
    <property type="entry name" value="ComF/GntX_DNA_util-trans"/>
</dbReference>
<dbReference type="InterPro" id="IPR029057">
    <property type="entry name" value="PRTase-like"/>
</dbReference>
<dbReference type="CDD" id="cd06223">
    <property type="entry name" value="PRTases_typeI"/>
    <property type="match status" value="1"/>
</dbReference>